<feature type="compositionally biased region" description="Polar residues" evidence="1">
    <location>
        <begin position="76"/>
        <end position="86"/>
    </location>
</feature>
<sequence length="652" mass="73264">MNSRKQGRKGQQQTLAFEPVDPTTIAAPSSSSSGLSPARIKLSSADHVQSSSPSKGPKALKLRKPGNAKKSERQSTLETSLGNATFTAPPMKHKKADAGGGDDQQPVAAMGRNFQARQRPAAPLSSFMRKSQTSNRRVVVLSDSDDDTSAEEGSGTVLGRDSRGPPKQEPFRPSAPPKRVFVADDNSANDSDSDMSLLSSKRNESKRTRDDDIQTPAKRRRLAKATATTPVSTQDDDDDDEQSSDDALNKPRRRLRSNRRISSPAYSASESTRPKTRKAHRSEKDKKRELLRRRKAGEKDLTIEDLTPTEDDEDDGGLYDTDSEHQALQVFDDESESEKADEAIAKPDKKSKKSKRKIMAESANQSFVEAANGVLEEDADSEDEAFIDDADDTIGVPDDALHLMPLEFTRASRKPLKAHFRDAIEWLIHRKINPAFERDNEVYTTAWRRLNDEVTGMAYSKFFSGAWRPDFMKALRARPYIEQVELGPSSLAIEFSNCQACGRSGHPASWSITFRGKPYDLKTLDEVESDSDEEDEDFDRDFDGNPIPPEDKEYPVGATCNIMAETAHGLLHWKVGLRDWTEDRLRIEHWLDADKVLQREKMKAKKCSKLADRIVQNWEEQGIIKNLFVEFKKNMEDARNLDMAKVSRHRRR</sequence>
<feature type="compositionally biased region" description="Acidic residues" evidence="1">
    <location>
        <begin position="307"/>
        <end position="317"/>
    </location>
</feature>
<evidence type="ECO:0000313" key="3">
    <source>
        <dbReference type="EMBL" id="PSS00958.1"/>
    </source>
</evidence>
<evidence type="ECO:0000313" key="4">
    <source>
        <dbReference type="Proteomes" id="UP000241462"/>
    </source>
</evidence>
<organism evidence="3 4">
    <name type="scientific">Coniella lustricola</name>
    <dbReference type="NCBI Taxonomy" id="2025994"/>
    <lineage>
        <taxon>Eukaryota</taxon>
        <taxon>Fungi</taxon>
        <taxon>Dikarya</taxon>
        <taxon>Ascomycota</taxon>
        <taxon>Pezizomycotina</taxon>
        <taxon>Sordariomycetes</taxon>
        <taxon>Sordariomycetidae</taxon>
        <taxon>Diaporthales</taxon>
        <taxon>Schizoparmaceae</taxon>
        <taxon>Coniella</taxon>
    </lineage>
</organism>
<dbReference type="InterPro" id="IPR025451">
    <property type="entry name" value="DUF4211"/>
</dbReference>
<proteinExistence type="predicted"/>
<feature type="compositionally biased region" description="Basic and acidic residues" evidence="1">
    <location>
        <begin position="160"/>
        <end position="170"/>
    </location>
</feature>
<evidence type="ECO:0000256" key="1">
    <source>
        <dbReference type="SAM" id="MobiDB-lite"/>
    </source>
</evidence>
<feature type="compositionally biased region" description="Basic and acidic residues" evidence="1">
    <location>
        <begin position="201"/>
        <end position="212"/>
    </location>
</feature>
<dbReference type="STRING" id="2025994.A0A2T3AK48"/>
<evidence type="ECO:0000259" key="2">
    <source>
        <dbReference type="Pfam" id="PF13926"/>
    </source>
</evidence>
<dbReference type="EMBL" id="KZ678380">
    <property type="protein sequence ID" value="PSS00958.1"/>
    <property type="molecule type" value="Genomic_DNA"/>
</dbReference>
<dbReference type="GO" id="GO:0005634">
    <property type="term" value="C:nucleus"/>
    <property type="evidence" value="ECO:0007669"/>
    <property type="project" value="TreeGrafter"/>
</dbReference>
<dbReference type="AlphaFoldDB" id="A0A2T3AK48"/>
<gene>
    <name evidence="3" type="ORF">BD289DRAFT_423037</name>
</gene>
<dbReference type="PANTHER" id="PTHR14689:SF0">
    <property type="entry name" value="COILED-COIL DOMAIN-CONTAINING PROTEIN 82"/>
    <property type="match status" value="1"/>
</dbReference>
<accession>A0A2T3AK48</accession>
<dbReference type="Proteomes" id="UP000241462">
    <property type="component" value="Unassembled WGS sequence"/>
</dbReference>
<feature type="region of interest" description="Disordered" evidence="1">
    <location>
        <begin position="1"/>
        <end position="358"/>
    </location>
</feature>
<keyword evidence="4" id="KW-1185">Reference proteome</keyword>
<feature type="compositionally biased region" description="Low complexity" evidence="1">
    <location>
        <begin position="183"/>
        <end position="200"/>
    </location>
</feature>
<reference evidence="3 4" key="1">
    <citation type="journal article" date="2018" name="Mycol. Prog.">
        <title>Coniella lustricola, a new species from submerged detritus.</title>
        <authorList>
            <person name="Raudabaugh D.B."/>
            <person name="Iturriaga T."/>
            <person name="Carver A."/>
            <person name="Mondo S."/>
            <person name="Pangilinan J."/>
            <person name="Lipzen A."/>
            <person name="He G."/>
            <person name="Amirebrahimi M."/>
            <person name="Grigoriev I.V."/>
            <person name="Miller A.N."/>
        </authorList>
    </citation>
    <scope>NUCLEOTIDE SEQUENCE [LARGE SCALE GENOMIC DNA]</scope>
    <source>
        <strain evidence="3 4">B22-T-1</strain>
    </source>
</reference>
<feature type="domain" description="DUF4211" evidence="2">
    <location>
        <begin position="386"/>
        <end position="524"/>
    </location>
</feature>
<dbReference type="PANTHER" id="PTHR14689">
    <property type="entry name" value="PHORBOL-ESTER_DAG-TYPE DOMAIN-CONTAINING PROTEIN"/>
    <property type="match status" value="1"/>
</dbReference>
<dbReference type="OrthoDB" id="21499at2759"/>
<feature type="compositionally biased region" description="Acidic residues" evidence="1">
    <location>
        <begin position="526"/>
        <end position="540"/>
    </location>
</feature>
<feature type="region of interest" description="Disordered" evidence="1">
    <location>
        <begin position="526"/>
        <end position="550"/>
    </location>
</feature>
<feature type="compositionally biased region" description="Basic residues" evidence="1">
    <location>
        <begin position="250"/>
        <end position="259"/>
    </location>
</feature>
<feature type="compositionally biased region" description="Basic residues" evidence="1">
    <location>
        <begin position="58"/>
        <end position="67"/>
    </location>
</feature>
<feature type="compositionally biased region" description="Acidic residues" evidence="1">
    <location>
        <begin position="234"/>
        <end position="244"/>
    </location>
</feature>
<name>A0A2T3AK48_9PEZI</name>
<feature type="compositionally biased region" description="Basic and acidic residues" evidence="1">
    <location>
        <begin position="337"/>
        <end position="348"/>
    </location>
</feature>
<dbReference type="InParanoid" id="A0A2T3AK48"/>
<protein>
    <recommendedName>
        <fullName evidence="2">DUF4211 domain-containing protein</fullName>
    </recommendedName>
</protein>
<dbReference type="Pfam" id="PF13926">
    <property type="entry name" value="DUF4211"/>
    <property type="match status" value="1"/>
</dbReference>